<accession>A0AAV1I3P2</accession>
<dbReference type="GO" id="GO:0004674">
    <property type="term" value="F:protein serine/threonine kinase activity"/>
    <property type="evidence" value="ECO:0007669"/>
    <property type="project" value="TreeGrafter"/>
</dbReference>
<feature type="compositionally biased region" description="Basic and acidic residues" evidence="2">
    <location>
        <begin position="340"/>
        <end position="363"/>
    </location>
</feature>
<dbReference type="Pfam" id="PF07714">
    <property type="entry name" value="PK_Tyr_Ser-Thr"/>
    <property type="match status" value="2"/>
</dbReference>
<dbReference type="Gene3D" id="3.30.200.20">
    <property type="entry name" value="Phosphorylase Kinase, domain 1"/>
    <property type="match status" value="1"/>
</dbReference>
<dbReference type="InterPro" id="IPR008266">
    <property type="entry name" value="Tyr_kinase_AS"/>
</dbReference>
<organism evidence="4 5">
    <name type="scientific">Coccomyxa viridis</name>
    <dbReference type="NCBI Taxonomy" id="1274662"/>
    <lineage>
        <taxon>Eukaryota</taxon>
        <taxon>Viridiplantae</taxon>
        <taxon>Chlorophyta</taxon>
        <taxon>core chlorophytes</taxon>
        <taxon>Trebouxiophyceae</taxon>
        <taxon>Trebouxiophyceae incertae sedis</taxon>
        <taxon>Coccomyxaceae</taxon>
        <taxon>Coccomyxa</taxon>
    </lineage>
</organism>
<dbReference type="PANTHER" id="PTHR44329:SF214">
    <property type="entry name" value="PROTEIN KINASE DOMAIN-CONTAINING PROTEIN"/>
    <property type="match status" value="1"/>
</dbReference>
<dbReference type="PROSITE" id="PS00107">
    <property type="entry name" value="PROTEIN_KINASE_ATP"/>
    <property type="match status" value="1"/>
</dbReference>
<feature type="domain" description="Protein kinase" evidence="3">
    <location>
        <begin position="134"/>
        <end position="574"/>
    </location>
</feature>
<evidence type="ECO:0000256" key="2">
    <source>
        <dbReference type="SAM" id="MobiDB-lite"/>
    </source>
</evidence>
<evidence type="ECO:0000313" key="4">
    <source>
        <dbReference type="EMBL" id="CAK0779048.1"/>
    </source>
</evidence>
<dbReference type="PROSITE" id="PS00109">
    <property type="entry name" value="PROTEIN_KINASE_TYR"/>
    <property type="match status" value="1"/>
</dbReference>
<keyword evidence="1" id="KW-0547">Nucleotide-binding</keyword>
<name>A0AAV1I3P2_9CHLO</name>
<dbReference type="InterPro" id="IPR001245">
    <property type="entry name" value="Ser-Thr/Tyr_kinase_cat_dom"/>
</dbReference>
<feature type="binding site" evidence="1">
    <location>
        <position position="161"/>
    </location>
    <ligand>
        <name>ATP</name>
        <dbReference type="ChEBI" id="CHEBI:30616"/>
    </ligand>
</feature>
<feature type="region of interest" description="Disordered" evidence="2">
    <location>
        <begin position="285"/>
        <end position="368"/>
    </location>
</feature>
<keyword evidence="5" id="KW-1185">Reference proteome</keyword>
<dbReference type="Gene3D" id="1.10.510.10">
    <property type="entry name" value="Transferase(Phosphotransferase) domain 1"/>
    <property type="match status" value="1"/>
</dbReference>
<dbReference type="PRINTS" id="PR00109">
    <property type="entry name" value="TYRKINASE"/>
</dbReference>
<sequence length="581" mass="62472">MHLLAGAEPLCGGLMGRNQWEPHLSTAILQLKPPRAPPGAVQDIYSEAKSKGDLRHLAGLQGWCEASFRAVEECGRREQGNLAWDARMNSGVYEEIEALSGLHAIVSAEKPSDSSQGSDSDDSGSLEILQRYGICLQEVLGRGVFGKVYKGALHGRTVAVKLVELTAPRGEAEAQLSEAKIATSLQHPNVVSLHKAIVEQVKVARRSLRSRSSATSRASSDFGEAASPARNYTWAAGADGPLTPQGGVSPVRLNPSKSAPTAGIAALSYNRISSVQARSNSDMAMVPPMALSPRSSDSSPVPPVSAFQAGMPPQPPSLEQALAEAAAAPAGLPSAPRPPHSPEPKPRSSQDARSSQEGDRDGRQGVGAGKSQSLVTYRCIFVMEFCDTGTLWAALQRGMYHDESGSPKLHAILTTALEICEGVAYMHSHRVVHRDLTSGNILLMREPIAQRVKAKVSDFGLSMLMRPGQDHARAVQHGTLAYMPPELILEDAISFATDVYSFGILLWEMFSMKTPYMGMSEEQIIQRKVHEAVDMEAPPCAPAAVAELIQKCLDRQPCQRPTFLAIKSSLHALLATFWLDE</sequence>
<keyword evidence="1" id="KW-0067">ATP-binding</keyword>
<comment type="caution">
    <text evidence="4">The sequence shown here is derived from an EMBL/GenBank/DDBJ whole genome shotgun (WGS) entry which is preliminary data.</text>
</comment>
<proteinExistence type="predicted"/>
<dbReference type="PANTHER" id="PTHR44329">
    <property type="entry name" value="SERINE/THREONINE-PROTEIN KINASE TNNI3K-RELATED"/>
    <property type="match status" value="1"/>
</dbReference>
<dbReference type="Proteomes" id="UP001314263">
    <property type="component" value="Unassembled WGS sequence"/>
</dbReference>
<dbReference type="InterPro" id="IPR011009">
    <property type="entry name" value="Kinase-like_dom_sf"/>
</dbReference>
<feature type="region of interest" description="Disordered" evidence="2">
    <location>
        <begin position="236"/>
        <end position="255"/>
    </location>
</feature>
<protein>
    <recommendedName>
        <fullName evidence="3">Protein kinase domain-containing protein</fullName>
    </recommendedName>
</protein>
<gene>
    <name evidence="4" type="ORF">CVIRNUC_004686</name>
</gene>
<feature type="compositionally biased region" description="Low complexity" evidence="2">
    <location>
        <begin position="317"/>
        <end position="334"/>
    </location>
</feature>
<dbReference type="InterPro" id="IPR000719">
    <property type="entry name" value="Prot_kinase_dom"/>
</dbReference>
<evidence type="ECO:0000259" key="3">
    <source>
        <dbReference type="PROSITE" id="PS50011"/>
    </source>
</evidence>
<reference evidence="4 5" key="1">
    <citation type="submission" date="2023-10" db="EMBL/GenBank/DDBJ databases">
        <authorList>
            <person name="Maclean D."/>
            <person name="Macfadyen A."/>
        </authorList>
    </citation>
    <scope>NUCLEOTIDE SEQUENCE [LARGE SCALE GENOMIC DNA]</scope>
</reference>
<evidence type="ECO:0000256" key="1">
    <source>
        <dbReference type="PROSITE-ProRule" id="PRU10141"/>
    </source>
</evidence>
<dbReference type="InterPro" id="IPR017441">
    <property type="entry name" value="Protein_kinase_ATP_BS"/>
</dbReference>
<dbReference type="GO" id="GO:0005524">
    <property type="term" value="F:ATP binding"/>
    <property type="evidence" value="ECO:0007669"/>
    <property type="project" value="UniProtKB-UniRule"/>
</dbReference>
<dbReference type="InterPro" id="IPR051681">
    <property type="entry name" value="Ser/Thr_Kinases-Pseudokinases"/>
</dbReference>
<dbReference type="EMBL" id="CAUYUE010000005">
    <property type="protein sequence ID" value="CAK0779048.1"/>
    <property type="molecule type" value="Genomic_DNA"/>
</dbReference>
<evidence type="ECO:0000313" key="5">
    <source>
        <dbReference type="Proteomes" id="UP001314263"/>
    </source>
</evidence>
<dbReference type="AlphaFoldDB" id="A0AAV1I3P2"/>
<dbReference type="SUPFAM" id="SSF56112">
    <property type="entry name" value="Protein kinase-like (PK-like)"/>
    <property type="match status" value="1"/>
</dbReference>
<dbReference type="PROSITE" id="PS50011">
    <property type="entry name" value="PROTEIN_KINASE_DOM"/>
    <property type="match status" value="1"/>
</dbReference>